<dbReference type="EMBL" id="CP002582">
    <property type="protein sequence ID" value="ADZ85558.1"/>
    <property type="molecule type" value="Genomic_DNA"/>
</dbReference>
<reference evidence="1 2" key="1">
    <citation type="journal article" date="2011" name="J. Bacteriol.">
        <title>Complete genome sequence of the cellulose-degrading bacterium Cellulosilyticum lentocellum.</title>
        <authorList>
            <consortium name="US DOE Joint Genome Institute"/>
            <person name="Miller D.A."/>
            <person name="Suen G."/>
            <person name="Bruce D."/>
            <person name="Copeland A."/>
            <person name="Cheng J.F."/>
            <person name="Detter C."/>
            <person name="Goodwin L.A."/>
            <person name="Han C.S."/>
            <person name="Hauser L.J."/>
            <person name="Land M.L."/>
            <person name="Lapidus A."/>
            <person name="Lucas S."/>
            <person name="Meincke L."/>
            <person name="Pitluck S."/>
            <person name="Tapia R."/>
            <person name="Teshima H."/>
            <person name="Woyke T."/>
            <person name="Fox B.G."/>
            <person name="Angert E.R."/>
            <person name="Currie C.R."/>
        </authorList>
    </citation>
    <scope>NUCLEOTIDE SEQUENCE [LARGE SCALE GENOMIC DNA]</scope>
    <source>
        <strain evidence="2">ATCC 49066 / DSM 5427 / NCIMB 11756 / RHM5</strain>
    </source>
</reference>
<dbReference type="eggNOG" id="ENOG502ZHFC">
    <property type="taxonomic scope" value="Bacteria"/>
</dbReference>
<evidence type="ECO:0008006" key="3">
    <source>
        <dbReference type="Google" id="ProtNLM"/>
    </source>
</evidence>
<dbReference type="STRING" id="642492.Clole_3878"/>
<organism evidence="1 2">
    <name type="scientific">Cellulosilyticum lentocellum (strain ATCC 49066 / DSM 5427 / NCIMB 11756 / RHM5)</name>
    <name type="common">Clostridium lentocellum</name>
    <dbReference type="NCBI Taxonomy" id="642492"/>
    <lineage>
        <taxon>Bacteria</taxon>
        <taxon>Bacillati</taxon>
        <taxon>Bacillota</taxon>
        <taxon>Clostridia</taxon>
        <taxon>Lachnospirales</taxon>
        <taxon>Cellulosilyticaceae</taxon>
        <taxon>Cellulosilyticum</taxon>
    </lineage>
</organism>
<accession>F2JJG3</accession>
<evidence type="ECO:0000313" key="1">
    <source>
        <dbReference type="EMBL" id="ADZ85558.1"/>
    </source>
</evidence>
<dbReference type="HOGENOM" id="CLU_764390_0_0_9"/>
<keyword evidence="2" id="KW-1185">Reference proteome</keyword>
<sequence>MSKELLEKEYYFDKEGKKDMFYDMSYYCLLTCAYEIAKNQTNRADELIYSLIDDLSLFIILNEKNKIKEIFTNSIEEMQYNYIVNDYKEENEAAIPLLQSLLDSGEAVIVHTITELLDFSINYTLGYNIEEFEPGHVFLILHYDEENYYYLEDPFAQINYDYFIPYKGRKDIGVMAKDKMNEIFKHYLRCHTISFNWDQEDLLQTRVKATIEESIKSYSKPEETLETGNVQYTGRAAICKLMELSEGEGIDLNAGVEGESVNLLGFLPWLFSILDKKRRLLALGLQLLVKQEKVMGVDERLFEALKKSEKLWVKCKNLIEKNKIRGKERFDSTYSSILKEILEVEDVLNELLENTEFIGCSN</sequence>
<evidence type="ECO:0000313" key="2">
    <source>
        <dbReference type="Proteomes" id="UP000008467"/>
    </source>
</evidence>
<protein>
    <recommendedName>
        <fullName evidence="3">Butirosin biosynthesis protein H N-terminal domain-containing protein</fullName>
    </recommendedName>
</protein>
<proteinExistence type="predicted"/>
<gene>
    <name evidence="1" type="ordered locus">Clole_3878</name>
</gene>
<dbReference type="Proteomes" id="UP000008467">
    <property type="component" value="Chromosome"/>
</dbReference>
<dbReference type="KEGG" id="cle:Clole_3878"/>
<name>F2JJG3_CELLD</name>
<dbReference type="RefSeq" id="WP_013658832.1">
    <property type="nucleotide sequence ID" value="NC_015275.1"/>
</dbReference>
<dbReference type="AlphaFoldDB" id="F2JJG3"/>